<dbReference type="EMBL" id="CM001403">
    <property type="protein sequence ID" value="EHQ25933.1"/>
    <property type="molecule type" value="Genomic_DNA"/>
</dbReference>
<evidence type="ECO:0000313" key="5">
    <source>
        <dbReference type="Proteomes" id="UP000002774"/>
    </source>
</evidence>
<dbReference type="eggNOG" id="COG3712">
    <property type="taxonomic scope" value="Bacteria"/>
</dbReference>
<dbReference type="Gene3D" id="3.55.50.30">
    <property type="match status" value="1"/>
</dbReference>
<feature type="transmembrane region" description="Helical" evidence="1">
    <location>
        <begin position="71"/>
        <end position="93"/>
    </location>
</feature>
<dbReference type="GO" id="GO:0016989">
    <property type="term" value="F:sigma factor antagonist activity"/>
    <property type="evidence" value="ECO:0007669"/>
    <property type="project" value="TreeGrafter"/>
</dbReference>
<dbReference type="Proteomes" id="UP000002774">
    <property type="component" value="Chromosome"/>
</dbReference>
<evidence type="ECO:0000259" key="3">
    <source>
        <dbReference type="Pfam" id="PF16344"/>
    </source>
</evidence>
<name>H1YA52_9SPHI</name>
<feature type="domain" description="Protein FecR C-terminal" evidence="3">
    <location>
        <begin position="312"/>
        <end position="374"/>
    </location>
</feature>
<dbReference type="HOGENOM" id="CLU_050192_1_0_10"/>
<keyword evidence="1" id="KW-1133">Transmembrane helix</keyword>
<dbReference type="Pfam" id="PF04773">
    <property type="entry name" value="FecR"/>
    <property type="match status" value="1"/>
</dbReference>
<evidence type="ECO:0000313" key="4">
    <source>
        <dbReference type="EMBL" id="EHQ25933.1"/>
    </source>
</evidence>
<organism evidence="4 5">
    <name type="scientific">Mucilaginibacter paludis DSM 18603</name>
    <dbReference type="NCBI Taxonomy" id="714943"/>
    <lineage>
        <taxon>Bacteria</taxon>
        <taxon>Pseudomonadati</taxon>
        <taxon>Bacteroidota</taxon>
        <taxon>Sphingobacteriia</taxon>
        <taxon>Sphingobacteriales</taxon>
        <taxon>Sphingobacteriaceae</taxon>
        <taxon>Mucilaginibacter</taxon>
    </lineage>
</organism>
<keyword evidence="1" id="KW-0472">Membrane</keyword>
<dbReference type="InterPro" id="IPR006860">
    <property type="entry name" value="FecR"/>
</dbReference>
<gene>
    <name evidence="4" type="ORF">Mucpa_1779</name>
</gene>
<dbReference type="Pfam" id="PF16344">
    <property type="entry name" value="FecR_C"/>
    <property type="match status" value="1"/>
</dbReference>
<dbReference type="OrthoDB" id="1099963at2"/>
<proteinExistence type="predicted"/>
<keyword evidence="5" id="KW-1185">Reference proteome</keyword>
<dbReference type="RefSeq" id="WP_008505826.1">
    <property type="nucleotide sequence ID" value="NZ_CM001403.1"/>
</dbReference>
<dbReference type="PIRSF" id="PIRSF018266">
    <property type="entry name" value="FecR"/>
    <property type="match status" value="1"/>
</dbReference>
<dbReference type="PANTHER" id="PTHR30273">
    <property type="entry name" value="PERIPLASMIC SIGNAL SENSOR AND SIGMA FACTOR ACTIVATOR FECR-RELATED"/>
    <property type="match status" value="1"/>
</dbReference>
<dbReference type="STRING" id="714943.Mucpa_1779"/>
<feature type="domain" description="FecR protein" evidence="2">
    <location>
        <begin position="174"/>
        <end position="269"/>
    </location>
</feature>
<keyword evidence="1" id="KW-0812">Transmembrane</keyword>
<evidence type="ECO:0000259" key="2">
    <source>
        <dbReference type="Pfam" id="PF04773"/>
    </source>
</evidence>
<dbReference type="AlphaFoldDB" id="H1YA52"/>
<protein>
    <submittedName>
        <fullName evidence="4">Anti-FecI sigma factor, FecR</fullName>
    </submittedName>
</protein>
<dbReference type="PANTHER" id="PTHR30273:SF2">
    <property type="entry name" value="PROTEIN FECR"/>
    <property type="match status" value="1"/>
</dbReference>
<evidence type="ECO:0000256" key="1">
    <source>
        <dbReference type="SAM" id="Phobius"/>
    </source>
</evidence>
<accession>H1YA52</accession>
<dbReference type="InterPro" id="IPR032508">
    <property type="entry name" value="FecR_C"/>
</dbReference>
<sequence length="384" mass="42026">MEQKYAPGELIKKYNEGTCSEEEKAIVESWHLNDLAESTFVPSEESIRSLNTKMRQTIIAHSQSAPIVRKLWPRIAAAASILLFLSVGAYLYFNKAETKQQTAQNQIQDITPGTNKATITLANGKQIVLTDAKTGLLANQGSAAINKTADGQVIYNASKASPTGRDLEGATYNTMSTPRGGQHGLILSDGTKVWLDAASSITFPVAFTGKDRSVKITGQVYFEVVHNAAQPFRVTVKGQTIEDLGTHFNISAYDDEPAVITTLIEGSVQVATGEQVALLQPGEEALVGNGTHKIAVHQANVQQAIAWKDGLFRFNQTELKTIMRQISRWYDLDVIYEGNVVNDAFDGQIPRDVKLSQLLKILASNQIHFQVENRGNSKTLVIKP</sequence>
<reference evidence="4" key="1">
    <citation type="submission" date="2011-09" db="EMBL/GenBank/DDBJ databases">
        <title>The permanent draft genome of Mucilaginibacter paludis DSM 18603.</title>
        <authorList>
            <consortium name="US DOE Joint Genome Institute (JGI-PGF)"/>
            <person name="Lucas S."/>
            <person name="Han J."/>
            <person name="Lapidus A."/>
            <person name="Bruce D."/>
            <person name="Goodwin L."/>
            <person name="Pitluck S."/>
            <person name="Peters L."/>
            <person name="Kyrpides N."/>
            <person name="Mavromatis K."/>
            <person name="Ivanova N."/>
            <person name="Mikhailova N."/>
            <person name="Held B."/>
            <person name="Detter J.C."/>
            <person name="Tapia R."/>
            <person name="Han C."/>
            <person name="Land M."/>
            <person name="Hauser L."/>
            <person name="Markowitz V."/>
            <person name="Cheng J.-F."/>
            <person name="Hugenholtz P."/>
            <person name="Woyke T."/>
            <person name="Wu D."/>
            <person name="Tindall B."/>
            <person name="Brambilla E."/>
            <person name="Klenk H.-P."/>
            <person name="Eisen J.A."/>
        </authorList>
    </citation>
    <scope>NUCLEOTIDE SEQUENCE [LARGE SCALE GENOMIC DNA]</scope>
    <source>
        <strain evidence="4">DSM 18603</strain>
    </source>
</reference>
<dbReference type="Gene3D" id="2.60.120.1440">
    <property type="match status" value="1"/>
</dbReference>
<dbReference type="InterPro" id="IPR012373">
    <property type="entry name" value="Ferrdict_sens_TM"/>
</dbReference>